<evidence type="ECO:0000256" key="1">
    <source>
        <dbReference type="SAM" id="MobiDB-lite"/>
    </source>
</evidence>
<dbReference type="RefSeq" id="WP_270074602.1">
    <property type="nucleotide sequence ID" value="NZ_JAJAQC010000054.1"/>
</dbReference>
<dbReference type="EMBL" id="JAJAQC010000054">
    <property type="protein sequence ID" value="MDA0567358.1"/>
    <property type="molecule type" value="Genomic_DNA"/>
</dbReference>
<keyword evidence="2" id="KW-0812">Transmembrane</keyword>
<accession>A0A9X3SFY1</accession>
<dbReference type="Proteomes" id="UP001140076">
    <property type="component" value="Unassembled WGS sequence"/>
</dbReference>
<keyword evidence="2" id="KW-1133">Transmembrane helix</keyword>
<feature type="transmembrane region" description="Helical" evidence="2">
    <location>
        <begin position="39"/>
        <end position="64"/>
    </location>
</feature>
<keyword evidence="4" id="KW-1185">Reference proteome</keyword>
<dbReference type="AlphaFoldDB" id="A0A9X3SFY1"/>
<reference evidence="3" key="1">
    <citation type="submission" date="2021-10" db="EMBL/GenBank/DDBJ databases">
        <title>Streptomonospora sp. nov., isolated from mangrove soil.</title>
        <authorList>
            <person name="Chen X."/>
            <person name="Ge X."/>
            <person name="Liu W."/>
        </authorList>
    </citation>
    <scope>NUCLEOTIDE SEQUENCE</scope>
    <source>
        <strain evidence="3">S1-112</strain>
    </source>
</reference>
<keyword evidence="2" id="KW-0472">Membrane</keyword>
<evidence type="ECO:0000313" key="4">
    <source>
        <dbReference type="Proteomes" id="UP001140076"/>
    </source>
</evidence>
<evidence type="ECO:0000313" key="3">
    <source>
        <dbReference type="EMBL" id="MDA0567358.1"/>
    </source>
</evidence>
<organism evidence="3 4">
    <name type="scientific">Streptomonospora mangrovi</name>
    <dbReference type="NCBI Taxonomy" id="2883123"/>
    <lineage>
        <taxon>Bacteria</taxon>
        <taxon>Bacillati</taxon>
        <taxon>Actinomycetota</taxon>
        <taxon>Actinomycetes</taxon>
        <taxon>Streptosporangiales</taxon>
        <taxon>Nocardiopsidaceae</taxon>
        <taxon>Streptomonospora</taxon>
    </lineage>
</organism>
<feature type="region of interest" description="Disordered" evidence="1">
    <location>
        <begin position="1"/>
        <end position="34"/>
    </location>
</feature>
<feature type="compositionally biased region" description="Pro residues" evidence="1">
    <location>
        <begin position="1"/>
        <end position="11"/>
    </location>
</feature>
<name>A0A9X3SFY1_9ACTN</name>
<comment type="caution">
    <text evidence="3">The sequence shown here is derived from an EMBL/GenBank/DDBJ whole genome shotgun (WGS) entry which is preliminary data.</text>
</comment>
<proteinExistence type="predicted"/>
<protein>
    <submittedName>
        <fullName evidence="3">Uncharacterized protein</fullName>
    </submittedName>
</protein>
<gene>
    <name evidence="3" type="ORF">LG943_23990</name>
</gene>
<sequence length="71" mass="7214">MSPTDPAPPDDPGARDARGVPETPGAPNAPGPPRRRYGFTAWAVFVAAILAVLTLVTGCLSVLYGPLLTGG</sequence>
<evidence type="ECO:0000256" key="2">
    <source>
        <dbReference type="SAM" id="Phobius"/>
    </source>
</evidence>